<dbReference type="AlphaFoldDB" id="A9TTH0"/>
<dbReference type="GeneID" id="112286210"/>
<evidence type="ECO:0000259" key="1">
    <source>
        <dbReference type="PROSITE" id="PS50181"/>
    </source>
</evidence>
<reference evidence="2 4" key="2">
    <citation type="journal article" date="2018" name="Plant J.">
        <title>The Physcomitrella patens chromosome-scale assembly reveals moss genome structure and evolution.</title>
        <authorList>
            <person name="Lang D."/>
            <person name="Ullrich K.K."/>
            <person name="Murat F."/>
            <person name="Fuchs J."/>
            <person name="Jenkins J."/>
            <person name="Haas F.B."/>
            <person name="Piednoel M."/>
            <person name="Gundlach H."/>
            <person name="Van Bel M."/>
            <person name="Meyberg R."/>
            <person name="Vives C."/>
            <person name="Morata J."/>
            <person name="Symeonidi A."/>
            <person name="Hiss M."/>
            <person name="Muchero W."/>
            <person name="Kamisugi Y."/>
            <person name="Saleh O."/>
            <person name="Blanc G."/>
            <person name="Decker E.L."/>
            <person name="van Gessel N."/>
            <person name="Grimwood J."/>
            <person name="Hayes R.D."/>
            <person name="Graham S.W."/>
            <person name="Gunter L.E."/>
            <person name="McDaniel S.F."/>
            <person name="Hoernstein S.N.W."/>
            <person name="Larsson A."/>
            <person name="Li F.W."/>
            <person name="Perroud P.F."/>
            <person name="Phillips J."/>
            <person name="Ranjan P."/>
            <person name="Rokshar D.S."/>
            <person name="Rothfels C.J."/>
            <person name="Schneider L."/>
            <person name="Shu S."/>
            <person name="Stevenson D.W."/>
            <person name="Thummler F."/>
            <person name="Tillich M."/>
            <person name="Villarreal Aguilar J.C."/>
            <person name="Widiez T."/>
            <person name="Wong G.K."/>
            <person name="Wymore A."/>
            <person name="Zhang Y."/>
            <person name="Zimmer A.D."/>
            <person name="Quatrano R.S."/>
            <person name="Mayer K.F.X."/>
            <person name="Goodstein D."/>
            <person name="Casacuberta J.M."/>
            <person name="Vandepoele K."/>
            <person name="Reski R."/>
            <person name="Cuming A.C."/>
            <person name="Tuskan G.A."/>
            <person name="Maumus F."/>
            <person name="Salse J."/>
            <person name="Schmutz J."/>
            <person name="Rensing S.A."/>
        </authorList>
    </citation>
    <scope>NUCLEOTIDE SEQUENCE [LARGE SCALE GENOMIC DNA]</scope>
    <source>
        <strain evidence="3 4">cv. Gransden 2004</strain>
    </source>
</reference>
<dbReference type="SUPFAM" id="SSF81383">
    <property type="entry name" value="F-box domain"/>
    <property type="match status" value="1"/>
</dbReference>
<dbReference type="InterPro" id="IPR050796">
    <property type="entry name" value="SCF_F-box_component"/>
</dbReference>
<accession>A9TTH0</accession>
<dbReference type="Pfam" id="PF24750">
    <property type="entry name" value="b-prop_At3g26010-like"/>
    <property type="match status" value="1"/>
</dbReference>
<dbReference type="PROSITE" id="PS50181">
    <property type="entry name" value="FBOX"/>
    <property type="match status" value="1"/>
</dbReference>
<dbReference type="InterPro" id="IPR036047">
    <property type="entry name" value="F-box-like_dom_sf"/>
</dbReference>
<dbReference type="KEGG" id="ppp:112286210"/>
<proteinExistence type="predicted"/>
<evidence type="ECO:0000313" key="4">
    <source>
        <dbReference type="Proteomes" id="UP000006727"/>
    </source>
</evidence>
<dbReference type="Gene3D" id="2.120.10.80">
    <property type="entry name" value="Kelch-type beta propeller"/>
    <property type="match status" value="1"/>
</dbReference>
<dbReference type="SMART" id="SM00256">
    <property type="entry name" value="FBOX"/>
    <property type="match status" value="1"/>
</dbReference>
<organism evidence="2">
    <name type="scientific">Physcomitrium patens</name>
    <name type="common">Spreading-leaved earth moss</name>
    <name type="synonym">Physcomitrella patens</name>
    <dbReference type="NCBI Taxonomy" id="3218"/>
    <lineage>
        <taxon>Eukaryota</taxon>
        <taxon>Viridiplantae</taxon>
        <taxon>Streptophyta</taxon>
        <taxon>Embryophyta</taxon>
        <taxon>Bryophyta</taxon>
        <taxon>Bryophytina</taxon>
        <taxon>Bryopsida</taxon>
        <taxon>Funariidae</taxon>
        <taxon>Funariales</taxon>
        <taxon>Funariaceae</taxon>
        <taxon>Physcomitrium</taxon>
    </lineage>
</organism>
<dbReference type="Proteomes" id="UP000006727">
    <property type="component" value="Chromosome 9"/>
</dbReference>
<dbReference type="EnsemblPlants" id="Pp3c9_20230V3.1">
    <property type="protein sequence ID" value="PAC:32912177.CDS.1"/>
    <property type="gene ID" value="Pp3c9_20230"/>
</dbReference>
<evidence type="ECO:0000313" key="3">
    <source>
        <dbReference type="EnsemblPlants" id="PAC:32912177.CDS.1"/>
    </source>
</evidence>
<dbReference type="OrthoDB" id="7956040at2759"/>
<dbReference type="RefSeq" id="XP_024383649.1">
    <property type="nucleotide sequence ID" value="XM_024527881.2"/>
</dbReference>
<dbReference type="PaxDb" id="3218-PP1S314_19V6.1"/>
<feature type="domain" description="F-box" evidence="1">
    <location>
        <begin position="17"/>
        <end position="63"/>
    </location>
</feature>
<reference evidence="3" key="3">
    <citation type="submission" date="2020-12" db="UniProtKB">
        <authorList>
            <consortium name="EnsemblPlants"/>
        </authorList>
    </citation>
    <scope>IDENTIFICATION</scope>
</reference>
<dbReference type="PANTHER" id="PTHR31672:SF2">
    <property type="entry name" value="F-BOX DOMAIN-CONTAINING PROTEIN"/>
    <property type="match status" value="1"/>
</dbReference>
<dbReference type="InterPro" id="IPR015915">
    <property type="entry name" value="Kelch-typ_b-propeller"/>
</dbReference>
<sequence>MGLPSPPQESASPVMYSRIWSGTPGHLLERILANLPVEDLIRMCKVCKEWNDDIHNSSSFRMLHKELSRRQLPWFLVSTSKRSFSAYDLNTHKWNLLTVSRLPDPDLRVIASSGGLLCYGERWGELTSTALYACNPITGEWRQLPPHPEKTVDHFGMKYEDETNSYRIMTMNVAATGGTIRSVTIYDSRTQQWSAGAIPKSTVHLSKASMVWCGKRAYFMDRIQPFCELHAYDLEQSTWHELQSLTPQFFEYPSLVACNDRLFMMGLSSDCRKIWRLVDRPAGLEFEEYDSLPAQLPNEFAVKRKTQSIGGGRCSNYNPFRLNAVGSGSLMCFSSNLDHTWVLIYDMERRTFYESPKNMQDVKLTDYVDLSFQPCLHASP</sequence>
<evidence type="ECO:0000313" key="2">
    <source>
        <dbReference type="EMBL" id="PNR48487.1"/>
    </source>
</evidence>
<dbReference type="InterPro" id="IPR001810">
    <property type="entry name" value="F-box_dom"/>
</dbReference>
<keyword evidence="4" id="KW-1185">Reference proteome</keyword>
<name>A9TTH0_PHYPA</name>
<dbReference type="Gene3D" id="1.20.1280.50">
    <property type="match status" value="1"/>
</dbReference>
<dbReference type="PANTHER" id="PTHR31672">
    <property type="entry name" value="BNACNNG10540D PROTEIN"/>
    <property type="match status" value="1"/>
</dbReference>
<dbReference type="InterPro" id="IPR056592">
    <property type="entry name" value="Beta-prop_At3g26010-like"/>
</dbReference>
<protein>
    <recommendedName>
        <fullName evidence="1">F-box domain-containing protein</fullName>
    </recommendedName>
</protein>
<dbReference type="EMBL" id="ABEU02000009">
    <property type="protein sequence ID" value="PNR48487.1"/>
    <property type="molecule type" value="Genomic_DNA"/>
</dbReference>
<dbReference type="Pfam" id="PF00646">
    <property type="entry name" value="F-box"/>
    <property type="match status" value="1"/>
</dbReference>
<reference evidence="2 4" key="1">
    <citation type="journal article" date="2008" name="Science">
        <title>The Physcomitrella genome reveals evolutionary insights into the conquest of land by plants.</title>
        <authorList>
            <person name="Rensing S."/>
            <person name="Lang D."/>
            <person name="Zimmer A."/>
            <person name="Terry A."/>
            <person name="Salamov A."/>
            <person name="Shapiro H."/>
            <person name="Nishiyama T."/>
            <person name="Perroud P.-F."/>
            <person name="Lindquist E."/>
            <person name="Kamisugi Y."/>
            <person name="Tanahashi T."/>
            <person name="Sakakibara K."/>
            <person name="Fujita T."/>
            <person name="Oishi K."/>
            <person name="Shin-I T."/>
            <person name="Kuroki Y."/>
            <person name="Toyoda A."/>
            <person name="Suzuki Y."/>
            <person name="Hashimoto A."/>
            <person name="Yamaguchi K."/>
            <person name="Sugano A."/>
            <person name="Kohara Y."/>
            <person name="Fujiyama A."/>
            <person name="Anterola A."/>
            <person name="Aoki S."/>
            <person name="Ashton N."/>
            <person name="Barbazuk W.B."/>
            <person name="Barker E."/>
            <person name="Bennetzen J."/>
            <person name="Bezanilla M."/>
            <person name="Blankenship R."/>
            <person name="Cho S.H."/>
            <person name="Dutcher S."/>
            <person name="Estelle M."/>
            <person name="Fawcett J.A."/>
            <person name="Gundlach H."/>
            <person name="Hanada K."/>
            <person name="Heyl A."/>
            <person name="Hicks K.A."/>
            <person name="Hugh J."/>
            <person name="Lohr M."/>
            <person name="Mayer K."/>
            <person name="Melkozernov A."/>
            <person name="Murata T."/>
            <person name="Nelson D."/>
            <person name="Pils B."/>
            <person name="Prigge M."/>
            <person name="Reiss B."/>
            <person name="Renner T."/>
            <person name="Rombauts S."/>
            <person name="Rushton P."/>
            <person name="Sanderfoot A."/>
            <person name="Schween G."/>
            <person name="Shiu S.-H."/>
            <person name="Stueber K."/>
            <person name="Theodoulou F.L."/>
            <person name="Tu H."/>
            <person name="Van de Peer Y."/>
            <person name="Verrier P.J."/>
            <person name="Waters E."/>
            <person name="Wood A."/>
            <person name="Yang L."/>
            <person name="Cove D."/>
            <person name="Cuming A."/>
            <person name="Hasebe M."/>
            <person name="Lucas S."/>
            <person name="Mishler D.B."/>
            <person name="Reski R."/>
            <person name="Grigoriev I."/>
            <person name="Quatrano R.S."/>
            <person name="Boore J.L."/>
        </authorList>
    </citation>
    <scope>NUCLEOTIDE SEQUENCE [LARGE SCALE GENOMIC DNA]</scope>
    <source>
        <strain evidence="3 4">cv. Gransden 2004</strain>
    </source>
</reference>
<dbReference type="OMA" id="MERRTFY"/>
<dbReference type="HOGENOM" id="CLU_038778_2_1_1"/>
<dbReference type="SUPFAM" id="SSF117281">
    <property type="entry name" value="Kelch motif"/>
    <property type="match status" value="1"/>
</dbReference>
<gene>
    <name evidence="3" type="primary">LOC112286210</name>
    <name evidence="2" type="ORF">PHYPA_012964</name>
</gene>
<dbReference type="Gramene" id="Pp3c9_20230V3.1">
    <property type="protein sequence ID" value="PAC:32912177.CDS.1"/>
    <property type="gene ID" value="Pp3c9_20230"/>
</dbReference>